<sequence length="201" mass="24023">MAKRMTQDEKRQAMLEIFNKTKSFFKIQELEKIGSKQGIVENTIKDIVISLVDDDLISSDKIGASNFYWGNHNKKRHFKMIECLKLIENKKELKESILNLKEILRKEIELKPMTEEKKFNLNKLKEKEVNLEKQNEKLKGFTNLSPKEIGELRNRSKGLSKEINELTDNLFVLQVTYVINLKWKKRILMRRLRYHRHDYVE</sequence>
<reference evidence="8 9" key="1">
    <citation type="journal article" date="2013" name="BMC Genomics">
        <title>Comparative genomics of parasitic silkworm microsporidia reveal an association between genome expansion and host adaptation.</title>
        <authorList>
            <person name="Pan G."/>
            <person name="Xu J."/>
            <person name="Li T."/>
            <person name="Xia Q."/>
            <person name="Liu S.L."/>
            <person name="Zhang G."/>
            <person name="Li S."/>
            <person name="Li C."/>
            <person name="Liu H."/>
            <person name="Yang L."/>
            <person name="Liu T."/>
            <person name="Zhang X."/>
            <person name="Wu Z."/>
            <person name="Fan W."/>
            <person name="Dang X."/>
            <person name="Xiang H."/>
            <person name="Tao M."/>
            <person name="Li Y."/>
            <person name="Hu J."/>
            <person name="Li Z."/>
            <person name="Lin L."/>
            <person name="Luo J."/>
            <person name="Geng L."/>
            <person name="Wang L."/>
            <person name="Long M."/>
            <person name="Wan Y."/>
            <person name="He N."/>
            <person name="Zhang Z."/>
            <person name="Lu C."/>
            <person name="Keeling P.J."/>
            <person name="Wang J."/>
            <person name="Xiang Z."/>
            <person name="Zhou Z."/>
        </authorList>
    </citation>
    <scope>NUCLEOTIDE SEQUENCE [LARGE SCALE GENOMIC DNA]</scope>
    <source>
        <strain evidence="9">CQ1 / CVCC 102059</strain>
    </source>
</reference>
<evidence type="ECO:0000256" key="1">
    <source>
        <dbReference type="ARBA" id="ARBA00004123"/>
    </source>
</evidence>
<name>R0MM22_NOSB1</name>
<comment type="similarity">
    <text evidence="2 5">Belongs to the MND1 family.</text>
</comment>
<dbReference type="VEuPathDB" id="MicrosporidiaDB:NBO_6g0037"/>
<dbReference type="Pfam" id="PF03962">
    <property type="entry name" value="Mnd1"/>
    <property type="match status" value="1"/>
</dbReference>
<comment type="subcellular location">
    <subcellularLocation>
        <location evidence="1 5">Nucleus</location>
    </subcellularLocation>
</comment>
<feature type="domain" description="Mnd1 HTH" evidence="7">
    <location>
        <begin position="14"/>
        <end position="69"/>
    </location>
</feature>
<dbReference type="PIRSF" id="PIRSF026991">
    <property type="entry name" value="Mnd1"/>
    <property type="match status" value="1"/>
</dbReference>
<dbReference type="OrthoDB" id="273345at2759"/>
<dbReference type="STRING" id="578461.R0MM22"/>
<accession>R0MM22</accession>
<dbReference type="GO" id="GO:0007131">
    <property type="term" value="P:reciprocal meiotic recombination"/>
    <property type="evidence" value="ECO:0007669"/>
    <property type="project" value="InterPro"/>
</dbReference>
<dbReference type="OMA" id="ESNNREH"/>
<comment type="function">
    <text evidence="5">Required for proper homologous chromosome pairing and efficient cross-over and intragenic recombination during meiosis.</text>
</comment>
<proteinExistence type="inferred from homology"/>
<dbReference type="InterPro" id="IPR040453">
    <property type="entry name" value="Mnd1_HTH"/>
</dbReference>
<dbReference type="EMBL" id="KB908914">
    <property type="protein sequence ID" value="EOB15285.1"/>
    <property type="molecule type" value="Genomic_DNA"/>
</dbReference>
<dbReference type="GO" id="GO:0005634">
    <property type="term" value="C:nucleus"/>
    <property type="evidence" value="ECO:0007669"/>
    <property type="project" value="UniProtKB-SubCell"/>
</dbReference>
<evidence type="ECO:0000313" key="8">
    <source>
        <dbReference type="EMBL" id="EOB15285.1"/>
    </source>
</evidence>
<keyword evidence="9" id="KW-1185">Reference proteome</keyword>
<dbReference type="GO" id="GO:0003690">
    <property type="term" value="F:double-stranded DNA binding"/>
    <property type="evidence" value="ECO:0007669"/>
    <property type="project" value="InterPro"/>
</dbReference>
<evidence type="ECO:0000259" key="7">
    <source>
        <dbReference type="Pfam" id="PF03962"/>
    </source>
</evidence>
<evidence type="ECO:0000313" key="9">
    <source>
        <dbReference type="Proteomes" id="UP000016927"/>
    </source>
</evidence>
<gene>
    <name evidence="8" type="primary">MND1</name>
    <name evidence="8" type="ORF">NBO_6g0037</name>
</gene>
<evidence type="ECO:0000256" key="3">
    <source>
        <dbReference type="ARBA" id="ARBA00023054"/>
    </source>
</evidence>
<evidence type="ECO:0000256" key="4">
    <source>
        <dbReference type="ARBA" id="ARBA00023242"/>
    </source>
</evidence>
<keyword evidence="4 5" id="KW-0539">Nucleus</keyword>
<evidence type="ECO:0000256" key="5">
    <source>
        <dbReference type="PIRNR" id="PIRNR026991"/>
    </source>
</evidence>
<feature type="coiled-coil region" evidence="6">
    <location>
        <begin position="83"/>
        <end position="169"/>
    </location>
</feature>
<protein>
    <recommendedName>
        <fullName evidence="5">Meiotic nuclear division protein 1</fullName>
    </recommendedName>
</protein>
<evidence type="ECO:0000256" key="2">
    <source>
        <dbReference type="ARBA" id="ARBA00005981"/>
    </source>
</evidence>
<organism evidence="8 9">
    <name type="scientific">Nosema bombycis (strain CQ1 / CVCC 102059)</name>
    <name type="common">Microsporidian parasite</name>
    <name type="synonym">Pebrine of silkworm</name>
    <dbReference type="NCBI Taxonomy" id="578461"/>
    <lineage>
        <taxon>Eukaryota</taxon>
        <taxon>Fungi</taxon>
        <taxon>Fungi incertae sedis</taxon>
        <taxon>Microsporidia</taxon>
        <taxon>Nosematidae</taxon>
        <taxon>Nosema</taxon>
    </lineage>
</organism>
<dbReference type="Proteomes" id="UP000016927">
    <property type="component" value="Unassembled WGS sequence"/>
</dbReference>
<dbReference type="AlphaFoldDB" id="R0MM22"/>
<evidence type="ECO:0000256" key="6">
    <source>
        <dbReference type="SAM" id="Coils"/>
    </source>
</evidence>
<dbReference type="InterPro" id="IPR005647">
    <property type="entry name" value="Mnd1"/>
</dbReference>
<keyword evidence="3 6" id="KW-0175">Coiled coil</keyword>
<dbReference type="HOGENOM" id="CLU_080628_3_2_1"/>